<evidence type="ECO:0000313" key="9">
    <source>
        <dbReference type="EMBL" id="AAS41866.1"/>
    </source>
</evidence>
<feature type="transmembrane region" description="Helical" evidence="8">
    <location>
        <begin position="171"/>
        <end position="194"/>
    </location>
</feature>
<evidence type="ECO:0000256" key="8">
    <source>
        <dbReference type="SAM" id="Phobius"/>
    </source>
</evidence>
<organism evidence="9 10">
    <name type="scientific">Bacillus cereus (strain ATCC 10987 / NRS 248)</name>
    <dbReference type="NCBI Taxonomy" id="222523"/>
    <lineage>
        <taxon>Bacteria</taxon>
        <taxon>Bacillati</taxon>
        <taxon>Bacillota</taxon>
        <taxon>Bacilli</taxon>
        <taxon>Bacillales</taxon>
        <taxon>Bacillaceae</taxon>
        <taxon>Bacillus</taxon>
        <taxon>Bacillus cereus group</taxon>
    </lineage>
</organism>
<evidence type="ECO:0000256" key="3">
    <source>
        <dbReference type="ARBA" id="ARBA00022448"/>
    </source>
</evidence>
<protein>
    <submittedName>
        <fullName evidence="9">Membrane protein, putative</fullName>
    </submittedName>
</protein>
<feature type="transmembrane region" description="Helical" evidence="8">
    <location>
        <begin position="237"/>
        <end position="270"/>
    </location>
</feature>
<keyword evidence="4" id="KW-1003">Cell membrane</keyword>
<dbReference type="AlphaFoldDB" id="Q736E6"/>
<dbReference type="GO" id="GO:0005886">
    <property type="term" value="C:plasma membrane"/>
    <property type="evidence" value="ECO:0007669"/>
    <property type="project" value="UniProtKB-SubCell"/>
</dbReference>
<evidence type="ECO:0000256" key="1">
    <source>
        <dbReference type="ARBA" id="ARBA00004651"/>
    </source>
</evidence>
<gene>
    <name evidence="9" type="ordered locus">BCE_2955</name>
</gene>
<evidence type="ECO:0000313" key="10">
    <source>
        <dbReference type="Proteomes" id="UP000002527"/>
    </source>
</evidence>
<accession>Q736E6</accession>
<dbReference type="PANTHER" id="PTHR21716:SF53">
    <property type="entry name" value="PERMEASE PERM-RELATED"/>
    <property type="match status" value="1"/>
</dbReference>
<keyword evidence="6 8" id="KW-1133">Transmembrane helix</keyword>
<feature type="transmembrane region" description="Helical" evidence="8">
    <location>
        <begin position="325"/>
        <end position="352"/>
    </location>
</feature>
<name>Q736E6_BACC1</name>
<keyword evidence="5 8" id="KW-0812">Transmembrane</keyword>
<evidence type="ECO:0000256" key="5">
    <source>
        <dbReference type="ARBA" id="ARBA00022692"/>
    </source>
</evidence>
<reference evidence="9 10" key="1">
    <citation type="journal article" date="2004" name="Nucleic Acids Res.">
        <title>The genome sequence of Bacillus cereus ATCC 10987 reveals metabolic adaptations and a large plasmid related to Bacillus anthracis pXO1.</title>
        <authorList>
            <person name="Rasko D.A."/>
            <person name="Ravel J."/>
            <person name="Okstad O.A."/>
            <person name="Helgason E."/>
            <person name="Cer R.Z."/>
            <person name="Jiang L."/>
            <person name="Shores K.A."/>
            <person name="Fouts D.E."/>
            <person name="Tourasse N.J."/>
            <person name="Angiuoli S.V."/>
            <person name="Kolonay J."/>
            <person name="Nelson W.C."/>
            <person name="Kolsto A.-B."/>
            <person name="Fraser C.M."/>
            <person name="Read T.D."/>
        </authorList>
    </citation>
    <scope>NUCLEOTIDE SEQUENCE [LARGE SCALE GENOMIC DNA]</scope>
    <source>
        <strain evidence="10">ATCC 10987 / NRS 248</strain>
    </source>
</reference>
<feature type="transmembrane region" description="Helical" evidence="8">
    <location>
        <begin position="47"/>
        <end position="72"/>
    </location>
</feature>
<sequence>MKRSASLKEDVFLKSKVHFWTLEVLMVVAIIFICTKISFLFQPIGIFISTLFFPILIALFLYFIFNPVLVFLEEKKVPRNLAILLLYLFIITLTAVGVGVVVPTISQQLMDLVKNMPGYIKEGKLYIQDLSHHRLFEWLSTQNYVSIETIEKNAIEYLKDIPNTITSSATALFGIITNVALVIFTVPFILFYMFKDGHAFPGKAVSLLPESYREEGLRIIKETNETLSAYIQGQALVCIFVGAFTFIGYLIIDLPYAFVLGIIAAFTNIIPNLGPFIGAAPAVIVGLFVSPMQALYVIIIVTIVQQFESNIISPRIMSSKLNIHPLTIIILILGVGNFAGIIGMILAVPVYAVTKTVVSNLVRLFKTKRSNRK</sequence>
<comment type="subcellular location">
    <subcellularLocation>
        <location evidence="1">Cell membrane</location>
        <topology evidence="1">Multi-pass membrane protein</topology>
    </subcellularLocation>
</comment>
<dbReference type="InterPro" id="IPR002549">
    <property type="entry name" value="AI-2E-like"/>
</dbReference>
<proteinExistence type="inferred from homology"/>
<feature type="transmembrane region" description="Helical" evidence="8">
    <location>
        <begin position="276"/>
        <end position="304"/>
    </location>
</feature>
<keyword evidence="3" id="KW-0813">Transport</keyword>
<evidence type="ECO:0000256" key="2">
    <source>
        <dbReference type="ARBA" id="ARBA00009773"/>
    </source>
</evidence>
<dbReference type="Proteomes" id="UP000002527">
    <property type="component" value="Chromosome"/>
</dbReference>
<dbReference type="HOGENOM" id="CLU_031275_8_2_9"/>
<feature type="transmembrane region" description="Helical" evidence="8">
    <location>
        <begin position="20"/>
        <end position="41"/>
    </location>
</feature>
<comment type="similarity">
    <text evidence="2">Belongs to the autoinducer-2 exporter (AI-2E) (TC 2.A.86) family.</text>
</comment>
<dbReference type="DNASU" id="2751668"/>
<dbReference type="EMBL" id="AE017194">
    <property type="protein sequence ID" value="AAS41866.1"/>
    <property type="molecule type" value="Genomic_DNA"/>
</dbReference>
<dbReference type="Pfam" id="PF01594">
    <property type="entry name" value="AI-2E_transport"/>
    <property type="match status" value="1"/>
</dbReference>
<evidence type="ECO:0000256" key="4">
    <source>
        <dbReference type="ARBA" id="ARBA00022475"/>
    </source>
</evidence>
<evidence type="ECO:0000256" key="7">
    <source>
        <dbReference type="ARBA" id="ARBA00023136"/>
    </source>
</evidence>
<keyword evidence="7 8" id="KW-0472">Membrane</keyword>
<dbReference type="PANTHER" id="PTHR21716">
    <property type="entry name" value="TRANSMEMBRANE PROTEIN"/>
    <property type="match status" value="1"/>
</dbReference>
<dbReference type="KEGG" id="bca:BCE_2955"/>
<feature type="transmembrane region" description="Helical" evidence="8">
    <location>
        <begin position="84"/>
        <end position="106"/>
    </location>
</feature>
<evidence type="ECO:0000256" key="6">
    <source>
        <dbReference type="ARBA" id="ARBA00022989"/>
    </source>
</evidence>
<dbReference type="GO" id="GO:0055085">
    <property type="term" value="P:transmembrane transport"/>
    <property type="evidence" value="ECO:0007669"/>
    <property type="project" value="TreeGrafter"/>
</dbReference>